<keyword evidence="3" id="KW-1185">Reference proteome</keyword>
<organism evidence="2 3">
    <name type="scientific">Nezara viridula</name>
    <name type="common">Southern green stink bug</name>
    <name type="synonym">Cimex viridulus</name>
    <dbReference type="NCBI Taxonomy" id="85310"/>
    <lineage>
        <taxon>Eukaryota</taxon>
        <taxon>Metazoa</taxon>
        <taxon>Ecdysozoa</taxon>
        <taxon>Arthropoda</taxon>
        <taxon>Hexapoda</taxon>
        <taxon>Insecta</taxon>
        <taxon>Pterygota</taxon>
        <taxon>Neoptera</taxon>
        <taxon>Paraneoptera</taxon>
        <taxon>Hemiptera</taxon>
        <taxon>Heteroptera</taxon>
        <taxon>Panheteroptera</taxon>
        <taxon>Pentatomomorpha</taxon>
        <taxon>Pentatomoidea</taxon>
        <taxon>Pentatomidae</taxon>
        <taxon>Pentatominae</taxon>
        <taxon>Nezara</taxon>
    </lineage>
</organism>
<protein>
    <submittedName>
        <fullName evidence="2">Uncharacterized protein</fullName>
    </submittedName>
</protein>
<accession>A0A9P0E8E5</accession>
<evidence type="ECO:0000313" key="3">
    <source>
        <dbReference type="Proteomes" id="UP001152798"/>
    </source>
</evidence>
<evidence type="ECO:0000313" key="2">
    <source>
        <dbReference type="EMBL" id="CAH1390357.1"/>
    </source>
</evidence>
<dbReference type="AlphaFoldDB" id="A0A9P0E8E5"/>
<evidence type="ECO:0000256" key="1">
    <source>
        <dbReference type="SAM" id="MobiDB-lite"/>
    </source>
</evidence>
<gene>
    <name evidence="2" type="ORF">NEZAVI_LOCUS1575</name>
</gene>
<dbReference type="Proteomes" id="UP001152798">
    <property type="component" value="Chromosome 1"/>
</dbReference>
<reference evidence="2" key="1">
    <citation type="submission" date="2022-01" db="EMBL/GenBank/DDBJ databases">
        <authorList>
            <person name="King R."/>
        </authorList>
    </citation>
    <scope>NUCLEOTIDE SEQUENCE</scope>
</reference>
<dbReference type="EMBL" id="OV725077">
    <property type="protein sequence ID" value="CAH1390357.1"/>
    <property type="molecule type" value="Genomic_DNA"/>
</dbReference>
<name>A0A9P0E8E5_NEZVI</name>
<feature type="compositionally biased region" description="Basic and acidic residues" evidence="1">
    <location>
        <begin position="32"/>
        <end position="46"/>
    </location>
</feature>
<sequence>MVDDIASAIEQEMVEEKAVMCPKPSAKRQRKRFPDAREESDKERVDDSLLQEARRIKENNIVNMNATDRNVRAKWKKQYLWLSRKSRRKVKPYKDDFQNLIPLWSFHALENNRNWSIP</sequence>
<proteinExistence type="predicted"/>
<feature type="region of interest" description="Disordered" evidence="1">
    <location>
        <begin position="19"/>
        <end position="46"/>
    </location>
</feature>